<sequence length="120" mass="13473">MLSCGAIQHGYVYDAKDSVIIFEPRRRIVRFTKNVYKCEIELLGNNTDIDPNNLDSYSGIGELICECYGVFGVVQFLQGSYLVVITEADLCGCINYEHDVYTIKSKTLVPLFNGSETTNE</sequence>
<evidence type="ECO:0000313" key="1">
    <source>
        <dbReference type="EMBL" id="BAN65376.1"/>
    </source>
</evidence>
<protein>
    <submittedName>
        <fullName evidence="1">Sac domain-containing inositol phosphatase 3, putative</fullName>
    </submittedName>
</protein>
<dbReference type="EMBL" id="AK441582">
    <property type="protein sequence ID" value="BAN65376.1"/>
    <property type="molecule type" value="mRNA"/>
</dbReference>
<dbReference type="AlphaFoldDB" id="S6B8D3"/>
<dbReference type="VEuPathDB" id="PiroplasmaDB:BBOV_IV008690"/>
<proteinExistence type="evidence at transcript level"/>
<name>S6B8D3_BABBO</name>
<gene>
    <name evidence="1" type="primary">BBOV_IV008690</name>
</gene>
<organism evidence="1">
    <name type="scientific">Babesia bovis</name>
    <dbReference type="NCBI Taxonomy" id="5865"/>
    <lineage>
        <taxon>Eukaryota</taxon>
        <taxon>Sar</taxon>
        <taxon>Alveolata</taxon>
        <taxon>Apicomplexa</taxon>
        <taxon>Aconoidasida</taxon>
        <taxon>Piroplasmida</taxon>
        <taxon>Babesiidae</taxon>
        <taxon>Babesia</taxon>
    </lineage>
</organism>
<accession>S6B8D3</accession>
<reference evidence="1" key="1">
    <citation type="journal article" date="2014" name="BMC Genomics">
        <title>The Babesia bovis gene and promoter model: an update from full-length EST analysis.</title>
        <authorList>
            <person name="Yamagishi J."/>
            <person name="Wakaguri H."/>
            <person name="Yokoyama N."/>
            <person name="Yamashita R."/>
            <person name="Suzuki Y."/>
            <person name="Xuan X."/>
            <person name="Igarashi I."/>
        </authorList>
    </citation>
    <scope>NUCLEOTIDE SEQUENCE</scope>
    <source>
        <strain evidence="1">Texas</strain>
    </source>
</reference>